<organism evidence="4 5">
    <name type="scientific">Corynebacterium nuruki</name>
    <dbReference type="NCBI Taxonomy" id="1032851"/>
    <lineage>
        <taxon>Bacteria</taxon>
        <taxon>Bacillati</taxon>
        <taxon>Actinomycetota</taxon>
        <taxon>Actinomycetes</taxon>
        <taxon>Mycobacteriales</taxon>
        <taxon>Corynebacteriaceae</taxon>
        <taxon>Corynebacterium</taxon>
    </lineage>
</organism>
<name>A0A3D4SWJ7_9CORY</name>
<dbReference type="PROSITE" id="PS51682">
    <property type="entry name" value="SAM_OMT_I"/>
    <property type="match status" value="1"/>
</dbReference>
<dbReference type="PANTHER" id="PTHR43167:SF1">
    <property type="entry name" value="PUTATIVE (AFU_ORTHOLOGUE AFUA_6G01830)-RELATED"/>
    <property type="match status" value="1"/>
</dbReference>
<evidence type="ECO:0000313" key="4">
    <source>
        <dbReference type="EMBL" id="HCT13602.1"/>
    </source>
</evidence>
<reference evidence="4 5" key="1">
    <citation type="journal article" date="2018" name="Nat. Biotechnol.">
        <title>A standardized bacterial taxonomy based on genome phylogeny substantially revises the tree of life.</title>
        <authorList>
            <person name="Parks D.H."/>
            <person name="Chuvochina M."/>
            <person name="Waite D.W."/>
            <person name="Rinke C."/>
            <person name="Skarshewski A."/>
            <person name="Chaumeil P.A."/>
            <person name="Hugenholtz P."/>
        </authorList>
    </citation>
    <scope>NUCLEOTIDE SEQUENCE [LARGE SCALE GENOMIC DNA]</scope>
    <source>
        <strain evidence="4">UBA11247</strain>
    </source>
</reference>
<keyword evidence="1" id="KW-0489">Methyltransferase</keyword>
<keyword evidence="3" id="KW-0949">S-adenosyl-L-methionine</keyword>
<dbReference type="InterPro" id="IPR002935">
    <property type="entry name" value="SAM_O-MeTrfase"/>
</dbReference>
<comment type="caution">
    <text evidence="4">The sequence shown here is derived from an EMBL/GenBank/DDBJ whole genome shotgun (WGS) entry which is preliminary data.</text>
</comment>
<dbReference type="AlphaFoldDB" id="A0A3D4SWJ7"/>
<dbReference type="GO" id="GO:0008171">
    <property type="term" value="F:O-methyltransferase activity"/>
    <property type="evidence" value="ECO:0007669"/>
    <property type="project" value="InterPro"/>
</dbReference>
<dbReference type="EMBL" id="DQID01000056">
    <property type="protein sequence ID" value="HCT13602.1"/>
    <property type="molecule type" value="Genomic_DNA"/>
</dbReference>
<gene>
    <name evidence="4" type="ORF">DIW82_02070</name>
</gene>
<dbReference type="InterPro" id="IPR029063">
    <property type="entry name" value="SAM-dependent_MTases_sf"/>
</dbReference>
<evidence type="ECO:0000313" key="5">
    <source>
        <dbReference type="Proteomes" id="UP000261739"/>
    </source>
</evidence>
<dbReference type="Proteomes" id="UP000261739">
    <property type="component" value="Unassembled WGS sequence"/>
</dbReference>
<evidence type="ECO:0000256" key="1">
    <source>
        <dbReference type="ARBA" id="ARBA00022603"/>
    </source>
</evidence>
<evidence type="ECO:0000256" key="2">
    <source>
        <dbReference type="ARBA" id="ARBA00022679"/>
    </source>
</evidence>
<dbReference type="RefSeq" id="WP_273051050.1">
    <property type="nucleotide sequence ID" value="NZ_DAITTW010000081.1"/>
</dbReference>
<dbReference type="Pfam" id="PF13578">
    <property type="entry name" value="Methyltransf_24"/>
    <property type="match status" value="1"/>
</dbReference>
<dbReference type="STRING" id="863239.GCA_000213935_00642"/>
<dbReference type="PANTHER" id="PTHR43167">
    <property type="entry name" value="PUTATIVE (AFU_ORTHOLOGUE AFUA_6G01830)-RELATED"/>
    <property type="match status" value="1"/>
</dbReference>
<evidence type="ECO:0008006" key="6">
    <source>
        <dbReference type="Google" id="ProtNLM"/>
    </source>
</evidence>
<dbReference type="SUPFAM" id="SSF53335">
    <property type="entry name" value="S-adenosyl-L-methionine-dependent methyltransferases"/>
    <property type="match status" value="1"/>
</dbReference>
<sequence length="238" mass="25586">MSKTQKTAPSPLDDRAREVADRLHRQNRRQLLGSAVPALREAVKAKVGTGQWDWTATASGKEMLQDKMVAIDPEKAALCHLLCRSAAARTVVEIGTSYGVSTIYLAAAVRETGGLVIGTEHEAGKVAAAERTLAEAGVGEYAEILTGDLRETLPPRLTELEQQGRPVDFVLMDIWIPMALPALEILTPHLRPGALVVCDNVISGATDYADYLERVRSSGDFLSVTVPGQGGIEISMKL</sequence>
<dbReference type="CDD" id="cd02440">
    <property type="entry name" value="AdoMet_MTases"/>
    <property type="match status" value="1"/>
</dbReference>
<proteinExistence type="predicted"/>
<accession>A0A3D4SWJ7</accession>
<protein>
    <recommendedName>
        <fullName evidence="6">Methyltransferase</fullName>
    </recommendedName>
</protein>
<dbReference type="Gene3D" id="3.40.50.150">
    <property type="entry name" value="Vaccinia Virus protein VP39"/>
    <property type="match status" value="1"/>
</dbReference>
<evidence type="ECO:0000256" key="3">
    <source>
        <dbReference type="ARBA" id="ARBA00022691"/>
    </source>
</evidence>
<dbReference type="GO" id="GO:0032259">
    <property type="term" value="P:methylation"/>
    <property type="evidence" value="ECO:0007669"/>
    <property type="project" value="UniProtKB-KW"/>
</dbReference>
<keyword evidence="2" id="KW-0808">Transferase</keyword>